<dbReference type="GO" id="GO:0022857">
    <property type="term" value="F:transmembrane transporter activity"/>
    <property type="evidence" value="ECO:0007669"/>
    <property type="project" value="InterPro"/>
</dbReference>
<feature type="transmembrane region" description="Helical" evidence="1">
    <location>
        <begin position="223"/>
        <end position="243"/>
    </location>
</feature>
<dbReference type="EMBL" id="JACHWQ010000002">
    <property type="protein sequence ID" value="MBB2975502.1"/>
    <property type="molecule type" value="Genomic_DNA"/>
</dbReference>
<proteinExistence type="predicted"/>
<dbReference type="RefSeq" id="WP_165139627.1">
    <property type="nucleotide sequence ID" value="NZ_CP049255.1"/>
</dbReference>
<feature type="transmembrane region" description="Helical" evidence="1">
    <location>
        <begin position="179"/>
        <end position="202"/>
    </location>
</feature>
<feature type="transmembrane region" description="Helical" evidence="1">
    <location>
        <begin position="20"/>
        <end position="43"/>
    </location>
</feature>
<name>A0A7W4YMW1_9MICO</name>
<feature type="transmembrane region" description="Helical" evidence="1">
    <location>
        <begin position="374"/>
        <end position="395"/>
    </location>
</feature>
<feature type="transmembrane region" description="Helical" evidence="1">
    <location>
        <begin position="111"/>
        <end position="136"/>
    </location>
</feature>
<evidence type="ECO:0000256" key="1">
    <source>
        <dbReference type="SAM" id="Phobius"/>
    </source>
</evidence>
<dbReference type="Gene3D" id="1.20.1250.20">
    <property type="entry name" value="MFS general substrate transporter like domains"/>
    <property type="match status" value="1"/>
</dbReference>
<protein>
    <submittedName>
        <fullName evidence="2">MFS family permease</fullName>
    </submittedName>
</protein>
<sequence>MQSSPTARYIDVLTLPRVPLTFGSALIGRAAYALVFLPLLYAVTDAAGSIALGGAAVATYGATASFLSPVRAWLIDRFGARPVLALLTVMFGGALAAIATASLVGSVGATLIVLAGVAGAVAPPLGPTMRVAWGALAPSSAQLRKALSLDAVAEELLYLAGPALAGIALAFIAPGLALYVPAALVTVGGLCFVATSAVGDMSRRVRTTDVHTKSRSLLLDRRFVGVLLPALVAGAMSGTLSVAVPASLEGNGGPAAAGVALGLFAGGSALGGLVYGALKVRGSLARQLVVVSAGLLVASSFVAVVSGAVAVSVVLASAGLFFSPVMIVAYVAAHAAGGERQQNAATTWVNTSHNLGGAAGSAAAGVLIQQGGVPTAIIGTAVAGVLIIALSGILARPASTSAKIMK</sequence>
<keyword evidence="1" id="KW-0812">Transmembrane</keyword>
<keyword evidence="1" id="KW-0472">Membrane</keyword>
<feature type="transmembrane region" description="Helical" evidence="1">
    <location>
        <begin position="288"/>
        <end position="309"/>
    </location>
</feature>
<feature type="transmembrane region" description="Helical" evidence="1">
    <location>
        <begin position="348"/>
        <end position="368"/>
    </location>
</feature>
<dbReference type="PANTHER" id="PTHR23542">
    <property type="match status" value="1"/>
</dbReference>
<dbReference type="InterPro" id="IPR011701">
    <property type="entry name" value="MFS"/>
</dbReference>
<feature type="transmembrane region" description="Helical" evidence="1">
    <location>
        <begin position="82"/>
        <end position="105"/>
    </location>
</feature>
<dbReference type="Pfam" id="PF07690">
    <property type="entry name" value="MFS_1"/>
    <property type="match status" value="1"/>
</dbReference>
<feature type="transmembrane region" description="Helical" evidence="1">
    <location>
        <begin position="49"/>
        <end position="70"/>
    </location>
</feature>
<evidence type="ECO:0000313" key="2">
    <source>
        <dbReference type="EMBL" id="MBB2975502.1"/>
    </source>
</evidence>
<keyword evidence="1" id="KW-1133">Transmembrane helix</keyword>
<comment type="caution">
    <text evidence="2">The sequence shown here is derived from an EMBL/GenBank/DDBJ whole genome shotgun (WGS) entry which is preliminary data.</text>
</comment>
<dbReference type="Proteomes" id="UP000529310">
    <property type="component" value="Unassembled WGS sequence"/>
</dbReference>
<feature type="transmembrane region" description="Helical" evidence="1">
    <location>
        <begin position="255"/>
        <end position="276"/>
    </location>
</feature>
<dbReference type="SUPFAM" id="SSF103473">
    <property type="entry name" value="MFS general substrate transporter"/>
    <property type="match status" value="1"/>
</dbReference>
<evidence type="ECO:0000313" key="3">
    <source>
        <dbReference type="Proteomes" id="UP000529310"/>
    </source>
</evidence>
<dbReference type="InterPro" id="IPR036259">
    <property type="entry name" value="MFS_trans_sf"/>
</dbReference>
<reference evidence="2 3" key="1">
    <citation type="submission" date="2020-08" db="EMBL/GenBank/DDBJ databases">
        <title>Sequencing the genomes of 1000 actinobacteria strains.</title>
        <authorList>
            <person name="Klenk H.-P."/>
        </authorList>
    </citation>
    <scope>NUCLEOTIDE SEQUENCE [LARGE SCALE GENOMIC DNA]</scope>
    <source>
        <strain evidence="2 3">DSM 27099</strain>
    </source>
</reference>
<organism evidence="2 3">
    <name type="scientific">Microbacterium endophyticum</name>
    <dbReference type="NCBI Taxonomy" id="1526412"/>
    <lineage>
        <taxon>Bacteria</taxon>
        <taxon>Bacillati</taxon>
        <taxon>Actinomycetota</taxon>
        <taxon>Actinomycetes</taxon>
        <taxon>Micrococcales</taxon>
        <taxon>Microbacteriaceae</taxon>
        <taxon>Microbacterium</taxon>
    </lineage>
</organism>
<feature type="transmembrane region" description="Helical" evidence="1">
    <location>
        <begin position="315"/>
        <end position="336"/>
    </location>
</feature>
<keyword evidence="3" id="KW-1185">Reference proteome</keyword>
<accession>A0A7W4YMW1</accession>
<gene>
    <name evidence="2" type="ORF">FHX49_001068</name>
</gene>
<dbReference type="AlphaFoldDB" id="A0A7W4YMW1"/>
<feature type="transmembrane region" description="Helical" evidence="1">
    <location>
        <begin position="156"/>
        <end position="173"/>
    </location>
</feature>
<dbReference type="PANTHER" id="PTHR23542:SF1">
    <property type="entry name" value="MAJOR FACILITATOR SUPERFAMILY (MFS) PROFILE DOMAIN-CONTAINING PROTEIN"/>
    <property type="match status" value="1"/>
</dbReference>